<organism evidence="1 2">
    <name type="scientific">Rhododendron molle</name>
    <name type="common">Chinese azalea</name>
    <name type="synonym">Azalea mollis</name>
    <dbReference type="NCBI Taxonomy" id="49168"/>
    <lineage>
        <taxon>Eukaryota</taxon>
        <taxon>Viridiplantae</taxon>
        <taxon>Streptophyta</taxon>
        <taxon>Embryophyta</taxon>
        <taxon>Tracheophyta</taxon>
        <taxon>Spermatophyta</taxon>
        <taxon>Magnoliopsida</taxon>
        <taxon>eudicotyledons</taxon>
        <taxon>Gunneridae</taxon>
        <taxon>Pentapetalae</taxon>
        <taxon>asterids</taxon>
        <taxon>Ericales</taxon>
        <taxon>Ericaceae</taxon>
        <taxon>Ericoideae</taxon>
        <taxon>Rhodoreae</taxon>
        <taxon>Rhododendron</taxon>
    </lineage>
</organism>
<gene>
    <name evidence="1" type="ORF">RHMOL_Rhmol10G0133000</name>
</gene>
<name>A0ACC0M1W0_RHOML</name>
<evidence type="ECO:0000313" key="1">
    <source>
        <dbReference type="EMBL" id="KAI8534905.1"/>
    </source>
</evidence>
<protein>
    <submittedName>
        <fullName evidence="1">Uncharacterized protein</fullName>
    </submittedName>
</protein>
<proteinExistence type="predicted"/>
<comment type="caution">
    <text evidence="1">The sequence shown here is derived from an EMBL/GenBank/DDBJ whole genome shotgun (WGS) entry which is preliminary data.</text>
</comment>
<dbReference type="EMBL" id="CM046397">
    <property type="protein sequence ID" value="KAI8534905.1"/>
    <property type="molecule type" value="Genomic_DNA"/>
</dbReference>
<sequence length="75" mass="9664">MQLVGCISGWVVWLHHTIFQREIFFKYLISSPFPDIFVERERERERERDARRKKRRRRRRRRRKRKLWLVELKLN</sequence>
<accession>A0ACC0M1W0</accession>
<reference evidence="1" key="1">
    <citation type="submission" date="2022-02" db="EMBL/GenBank/DDBJ databases">
        <title>Plant Genome Project.</title>
        <authorList>
            <person name="Zhang R.-G."/>
        </authorList>
    </citation>
    <scope>NUCLEOTIDE SEQUENCE</scope>
    <source>
        <strain evidence="1">AT1</strain>
    </source>
</reference>
<keyword evidence="2" id="KW-1185">Reference proteome</keyword>
<evidence type="ECO:0000313" key="2">
    <source>
        <dbReference type="Proteomes" id="UP001062846"/>
    </source>
</evidence>
<dbReference type="Proteomes" id="UP001062846">
    <property type="component" value="Chromosome 10"/>
</dbReference>